<protein>
    <submittedName>
        <fullName evidence="2">Enoyl-CoA hydratase</fullName>
        <ecNumber evidence="2">4.2.1.17</ecNumber>
    </submittedName>
</protein>
<dbReference type="PANTHER" id="PTHR43684">
    <property type="match status" value="1"/>
</dbReference>
<dbReference type="GO" id="GO:0004300">
    <property type="term" value="F:enoyl-CoA hydratase activity"/>
    <property type="evidence" value="ECO:0007669"/>
    <property type="project" value="UniProtKB-EC"/>
</dbReference>
<dbReference type="PANTHER" id="PTHR43684:SF4">
    <property type="entry name" value="ENOYL-COA HYDRATASE_ISOMERASE FAMILY PROTEIN (AFU_ORTHOLOGUE AFUA_1G01890)"/>
    <property type="match status" value="1"/>
</dbReference>
<dbReference type="CDD" id="cd06558">
    <property type="entry name" value="crotonase-like"/>
    <property type="match status" value="1"/>
</dbReference>
<dbReference type="Pfam" id="PF00378">
    <property type="entry name" value="ECH_1"/>
    <property type="match status" value="1"/>
</dbReference>
<dbReference type="RefSeq" id="WP_109795021.1">
    <property type="nucleotide sequence ID" value="NZ_PHIG01000038.1"/>
</dbReference>
<name>A0A2M9FZP1_9PROT</name>
<organism evidence="2 3">
    <name type="scientific">Minwuia thermotolerans</name>
    <dbReference type="NCBI Taxonomy" id="2056226"/>
    <lineage>
        <taxon>Bacteria</taxon>
        <taxon>Pseudomonadati</taxon>
        <taxon>Pseudomonadota</taxon>
        <taxon>Alphaproteobacteria</taxon>
        <taxon>Minwuiales</taxon>
        <taxon>Minwuiaceae</taxon>
        <taxon>Minwuia</taxon>
    </lineage>
</organism>
<accession>A0A2M9FZP1</accession>
<evidence type="ECO:0000313" key="3">
    <source>
        <dbReference type="Proteomes" id="UP000229498"/>
    </source>
</evidence>
<dbReference type="Proteomes" id="UP000229498">
    <property type="component" value="Unassembled WGS sequence"/>
</dbReference>
<dbReference type="NCBIfam" id="NF006109">
    <property type="entry name" value="PRK08260.1"/>
    <property type="match status" value="1"/>
</dbReference>
<dbReference type="EC" id="4.2.1.17" evidence="2"/>
<gene>
    <name evidence="2" type="ORF">CVT23_14910</name>
</gene>
<evidence type="ECO:0000256" key="1">
    <source>
        <dbReference type="ARBA" id="ARBA00005254"/>
    </source>
</evidence>
<keyword evidence="2" id="KW-0456">Lyase</keyword>
<comment type="similarity">
    <text evidence="1">Belongs to the enoyl-CoA hydratase/isomerase family.</text>
</comment>
<keyword evidence="3" id="KW-1185">Reference proteome</keyword>
<proteinExistence type="inferred from homology"/>
<sequence length="285" mass="31454">MDYEHIIYAVEDGILTITLNRPDKLNAFTEQMRTEIMDALDKADADDDVRAIIFTGAGRGYCAGADLSRGGSTFDYSKRGYAEGEVVRDGGGVMTLRIYQCKKPVIGAINGPAVGVGSTMQLPMDIRIASEKARFGFVFAQRGVVPEACSSYFLPRLVGISQALDWAYSGRVFEADEALKGGLVKEVVPHDQLLPRAREIAKSYMERSSAVSVAMIRAMFWRLLAADHPMEAHQIDSRGMVAMGAAADAQEGVSSFLEKRAPNFTMKPSQDMPDFYPWWEEPEFK</sequence>
<dbReference type="OrthoDB" id="9777711at2"/>
<dbReference type="InterPro" id="IPR029045">
    <property type="entry name" value="ClpP/crotonase-like_dom_sf"/>
</dbReference>
<reference evidence="2 3" key="1">
    <citation type="submission" date="2017-11" db="EMBL/GenBank/DDBJ databases">
        <title>Draft genome sequence of Rhizobiales bacterium SY3-13.</title>
        <authorList>
            <person name="Sun C."/>
        </authorList>
    </citation>
    <scope>NUCLEOTIDE SEQUENCE [LARGE SCALE GENOMIC DNA]</scope>
    <source>
        <strain evidence="2 3">SY3-13</strain>
    </source>
</reference>
<dbReference type="InterPro" id="IPR051053">
    <property type="entry name" value="ECH/Chromodomain_protein"/>
</dbReference>
<dbReference type="AlphaFoldDB" id="A0A2M9FZP1"/>
<dbReference type="EMBL" id="PHIG01000038">
    <property type="protein sequence ID" value="PJK28915.1"/>
    <property type="molecule type" value="Genomic_DNA"/>
</dbReference>
<dbReference type="InterPro" id="IPR001753">
    <property type="entry name" value="Enoyl-CoA_hydra/iso"/>
</dbReference>
<dbReference type="Gene3D" id="3.90.226.10">
    <property type="entry name" value="2-enoyl-CoA Hydratase, Chain A, domain 1"/>
    <property type="match status" value="1"/>
</dbReference>
<comment type="caution">
    <text evidence="2">The sequence shown here is derived from an EMBL/GenBank/DDBJ whole genome shotgun (WGS) entry which is preliminary data.</text>
</comment>
<evidence type="ECO:0000313" key="2">
    <source>
        <dbReference type="EMBL" id="PJK28915.1"/>
    </source>
</evidence>
<dbReference type="SUPFAM" id="SSF52096">
    <property type="entry name" value="ClpP/crotonase"/>
    <property type="match status" value="1"/>
</dbReference>